<dbReference type="PANTHER" id="PTHR32347:SF14">
    <property type="entry name" value="EFFLUX SYSTEM COMPONENT YKNX-RELATED"/>
    <property type="match status" value="1"/>
</dbReference>
<organism evidence="7 8">
    <name type="scientific">Rhodovulum marinum</name>
    <dbReference type="NCBI Taxonomy" id="320662"/>
    <lineage>
        <taxon>Bacteria</taxon>
        <taxon>Pseudomonadati</taxon>
        <taxon>Pseudomonadota</taxon>
        <taxon>Alphaproteobacteria</taxon>
        <taxon>Rhodobacterales</taxon>
        <taxon>Paracoccaceae</taxon>
        <taxon>Rhodovulum</taxon>
    </lineage>
</organism>
<dbReference type="AlphaFoldDB" id="A0A4R2Q8N9"/>
<keyword evidence="4" id="KW-1133">Transmembrane helix</keyword>
<dbReference type="PANTHER" id="PTHR32347">
    <property type="entry name" value="EFFLUX SYSTEM COMPONENT YKNX-RELATED"/>
    <property type="match status" value="1"/>
</dbReference>
<dbReference type="Pfam" id="PF25954">
    <property type="entry name" value="Beta-barrel_RND_2"/>
    <property type="match status" value="1"/>
</dbReference>
<keyword evidence="4" id="KW-0472">Membrane</keyword>
<dbReference type="NCBIfam" id="TIGR01730">
    <property type="entry name" value="RND_mfp"/>
    <property type="match status" value="1"/>
</dbReference>
<evidence type="ECO:0000256" key="1">
    <source>
        <dbReference type="ARBA" id="ARBA00004196"/>
    </source>
</evidence>
<keyword evidence="3" id="KW-0175">Coiled coil</keyword>
<dbReference type="Gene3D" id="2.40.30.170">
    <property type="match status" value="1"/>
</dbReference>
<evidence type="ECO:0000259" key="5">
    <source>
        <dbReference type="Pfam" id="PF25917"/>
    </source>
</evidence>
<evidence type="ECO:0000256" key="2">
    <source>
        <dbReference type="ARBA" id="ARBA00009477"/>
    </source>
</evidence>
<dbReference type="EMBL" id="SLXP01000002">
    <property type="protein sequence ID" value="TCP43075.1"/>
    <property type="molecule type" value="Genomic_DNA"/>
</dbReference>
<dbReference type="Pfam" id="PF25917">
    <property type="entry name" value="BSH_RND"/>
    <property type="match status" value="1"/>
</dbReference>
<gene>
    <name evidence="7" type="ORF">EV662_102268</name>
</gene>
<dbReference type="InterPro" id="IPR006143">
    <property type="entry name" value="RND_pump_MFP"/>
</dbReference>
<name>A0A4R2Q8N9_9RHOB</name>
<dbReference type="SUPFAM" id="SSF111369">
    <property type="entry name" value="HlyD-like secretion proteins"/>
    <property type="match status" value="1"/>
</dbReference>
<evidence type="ECO:0000256" key="4">
    <source>
        <dbReference type="SAM" id="Phobius"/>
    </source>
</evidence>
<keyword evidence="4" id="KW-0812">Transmembrane</keyword>
<dbReference type="RefSeq" id="WP_132460929.1">
    <property type="nucleotide sequence ID" value="NZ_SLXP01000002.1"/>
</dbReference>
<evidence type="ECO:0000259" key="6">
    <source>
        <dbReference type="Pfam" id="PF25954"/>
    </source>
</evidence>
<comment type="caution">
    <text evidence="7">The sequence shown here is derived from an EMBL/GenBank/DDBJ whole genome shotgun (WGS) entry which is preliminary data.</text>
</comment>
<dbReference type="GO" id="GO:0016020">
    <property type="term" value="C:membrane"/>
    <property type="evidence" value="ECO:0007669"/>
    <property type="project" value="InterPro"/>
</dbReference>
<dbReference type="Gene3D" id="2.40.50.100">
    <property type="match status" value="1"/>
</dbReference>
<sequence length="413" mass="43378">MSERDELSAKLGLGAHRKTRPGWVKYALIVVALAAAWVFYPRGDAGGVMRYVTEPVTRGGFDVLVTATGSIEPTELVEISSELSGTIETVEVDFNDPVEIGTVLATLDTAKLQAERAVREASVGAARARIAVAAASLNEARASYLRGEELIERGVESEEVFIAQQAAYARAQAELGVAEADLALAEANLQSVSVDIEKSTIVSPVRGIVLERDADPGQIVAASLSAPILFTVAEDLAQMELQADIDEADIGLVAVGQRAQFTVEAHDTRVFPAEIAEVRFSPETTEGVVTYKAILALDNSDMALRPGMTATADIVVASVTDALLVPNAALRYAPPRVAEAAQGERSGLIGLVMPRRPGAGGGIATGKSVWVLRDGAPTEVAVVPGQTDGTVTEILQGDLGPGDRVITDQVEED</sequence>
<dbReference type="GO" id="GO:0022857">
    <property type="term" value="F:transmembrane transporter activity"/>
    <property type="evidence" value="ECO:0007669"/>
    <property type="project" value="InterPro"/>
</dbReference>
<evidence type="ECO:0000313" key="7">
    <source>
        <dbReference type="EMBL" id="TCP43075.1"/>
    </source>
</evidence>
<protein>
    <submittedName>
        <fullName evidence="7">HlyD family secretion protein</fullName>
    </submittedName>
</protein>
<dbReference type="Gene3D" id="1.10.287.470">
    <property type="entry name" value="Helix hairpin bin"/>
    <property type="match status" value="1"/>
</dbReference>
<feature type="domain" description="Multidrug resistance protein MdtA-like barrel-sandwich hybrid" evidence="5">
    <location>
        <begin position="76"/>
        <end position="229"/>
    </location>
</feature>
<reference evidence="7 8" key="1">
    <citation type="submission" date="2019-03" db="EMBL/GenBank/DDBJ databases">
        <title>Genomic Encyclopedia of Type Strains, Phase IV (KMG-IV): sequencing the most valuable type-strain genomes for metagenomic binning, comparative biology and taxonomic classification.</title>
        <authorList>
            <person name="Goeker M."/>
        </authorList>
    </citation>
    <scope>NUCLEOTIDE SEQUENCE [LARGE SCALE GENOMIC DNA]</scope>
    <source>
        <strain evidence="7 8">DSM 18063</strain>
    </source>
</reference>
<evidence type="ECO:0000256" key="3">
    <source>
        <dbReference type="ARBA" id="ARBA00023054"/>
    </source>
</evidence>
<dbReference type="Proteomes" id="UP000294835">
    <property type="component" value="Unassembled WGS sequence"/>
</dbReference>
<dbReference type="GO" id="GO:0030313">
    <property type="term" value="C:cell envelope"/>
    <property type="evidence" value="ECO:0007669"/>
    <property type="project" value="UniProtKB-SubCell"/>
</dbReference>
<proteinExistence type="inferred from homology"/>
<evidence type="ECO:0000313" key="8">
    <source>
        <dbReference type="Proteomes" id="UP000294835"/>
    </source>
</evidence>
<dbReference type="InterPro" id="IPR058625">
    <property type="entry name" value="MdtA-like_BSH"/>
</dbReference>
<dbReference type="InterPro" id="IPR058792">
    <property type="entry name" value="Beta-barrel_RND_2"/>
</dbReference>
<keyword evidence="8" id="KW-1185">Reference proteome</keyword>
<dbReference type="InterPro" id="IPR050465">
    <property type="entry name" value="UPF0194_transport"/>
</dbReference>
<feature type="domain" description="CusB-like beta-barrel" evidence="6">
    <location>
        <begin position="241"/>
        <end position="314"/>
    </location>
</feature>
<feature type="transmembrane region" description="Helical" evidence="4">
    <location>
        <begin position="23"/>
        <end position="40"/>
    </location>
</feature>
<comment type="subcellular location">
    <subcellularLocation>
        <location evidence="1">Cell envelope</location>
    </subcellularLocation>
</comment>
<comment type="similarity">
    <text evidence="2">Belongs to the membrane fusion protein (MFP) (TC 8.A.1) family.</text>
</comment>
<dbReference type="OrthoDB" id="9791520at2"/>
<accession>A0A4R2Q8N9</accession>